<protein>
    <submittedName>
        <fullName evidence="4">Alkylation response protein AidB-like acyl-CoA dehydrogenase</fullName>
    </submittedName>
</protein>
<feature type="domain" description="Acyl-CoA dehydrogenase/oxidase N-terminal" evidence="2">
    <location>
        <begin position="14"/>
        <end position="98"/>
    </location>
</feature>
<feature type="domain" description="Acyl-CoA dehydrogenase C-terminal" evidence="3">
    <location>
        <begin position="237"/>
        <end position="371"/>
    </location>
</feature>
<dbReference type="Gene3D" id="1.10.540.10">
    <property type="entry name" value="Acyl-CoA dehydrogenase/oxidase, N-terminal domain"/>
    <property type="match status" value="1"/>
</dbReference>
<comment type="caution">
    <text evidence="4">The sequence shown here is derived from an EMBL/GenBank/DDBJ whole genome shotgun (WGS) entry which is preliminary data.</text>
</comment>
<dbReference type="InterPro" id="IPR046373">
    <property type="entry name" value="Acyl-CoA_Oxase/DH_mid-dom_sf"/>
</dbReference>
<name>A0ABU0R0U0_9ACTN</name>
<dbReference type="Proteomes" id="UP001232755">
    <property type="component" value="Unassembled WGS sequence"/>
</dbReference>
<proteinExistence type="predicted"/>
<dbReference type="Pfam" id="PF02771">
    <property type="entry name" value="Acyl-CoA_dh_N"/>
    <property type="match status" value="1"/>
</dbReference>
<evidence type="ECO:0000313" key="5">
    <source>
        <dbReference type="Proteomes" id="UP001232755"/>
    </source>
</evidence>
<dbReference type="PIRSF" id="PIRSF016578">
    <property type="entry name" value="HsaA"/>
    <property type="match status" value="1"/>
</dbReference>
<dbReference type="Pfam" id="PF08028">
    <property type="entry name" value="Acyl-CoA_dh_2"/>
    <property type="match status" value="1"/>
</dbReference>
<sequence length="397" mass="42450">MTGTAPRPHADWIATARAVAADLAQDAAARDKANKPPFDEIERLRAAGLLTLLVPAERGGGGADWRTAYAVIREIAAGDGSIGQLLGYHYLLSWNPRFFGRPATVERLERAAADGAWLWGGAFNPRDPDVTLTPDGAGFRLDGRKSFATGARVADRLVVGAARADTGEPVVVFVDPAHPGVVRNDDWDNFGQRLSASGSVEFHAVPVAEEDILGSLSQDEEALSPFATLVTPAIQLVFVHFYLGIAEGALAAAAEYTRTATRPWLLSGVESATEDPYTLATYGELAVSARSVRVLADHAAEAVQRGLDRGPDLTADERGEIAVTVATAKVASTQAALDITARILEATGARSTASAYGFDRFWRNVRTHTLHDPVAYKLREVGDHFLNGTHPPFTLYT</sequence>
<dbReference type="Gene3D" id="1.20.140.10">
    <property type="entry name" value="Butyryl-CoA Dehydrogenase, subunit A, domain 3"/>
    <property type="match status" value="1"/>
</dbReference>
<dbReference type="PANTHER" id="PTHR43884">
    <property type="entry name" value="ACYL-COA DEHYDROGENASE"/>
    <property type="match status" value="1"/>
</dbReference>
<keyword evidence="1" id="KW-0560">Oxidoreductase</keyword>
<dbReference type="SUPFAM" id="SSF47203">
    <property type="entry name" value="Acyl-CoA dehydrogenase C-terminal domain-like"/>
    <property type="match status" value="1"/>
</dbReference>
<accession>A0ABU0R0U0</accession>
<dbReference type="Gene3D" id="2.40.110.10">
    <property type="entry name" value="Butyryl-CoA Dehydrogenase, subunit A, domain 2"/>
    <property type="match status" value="1"/>
</dbReference>
<dbReference type="SUPFAM" id="SSF56645">
    <property type="entry name" value="Acyl-CoA dehydrogenase NM domain-like"/>
    <property type="match status" value="1"/>
</dbReference>
<reference evidence="4 5" key="1">
    <citation type="submission" date="2023-07" db="EMBL/GenBank/DDBJ databases">
        <title>Comparative genomics of wheat-associated soil bacteria to identify genetic determinants of phenazine resistance.</title>
        <authorList>
            <person name="Mouncey N."/>
        </authorList>
    </citation>
    <scope>NUCLEOTIDE SEQUENCE [LARGE SCALE GENOMIC DNA]</scope>
    <source>
        <strain evidence="4 5">B3I12</strain>
    </source>
</reference>
<evidence type="ECO:0000256" key="1">
    <source>
        <dbReference type="ARBA" id="ARBA00023002"/>
    </source>
</evidence>
<keyword evidence="5" id="KW-1185">Reference proteome</keyword>
<dbReference type="InterPro" id="IPR009100">
    <property type="entry name" value="AcylCoA_DH/oxidase_NM_dom_sf"/>
</dbReference>
<dbReference type="EMBL" id="JAUSYP010000001">
    <property type="protein sequence ID" value="MDQ0753271.1"/>
    <property type="molecule type" value="Genomic_DNA"/>
</dbReference>
<evidence type="ECO:0000313" key="4">
    <source>
        <dbReference type="EMBL" id="MDQ0753271.1"/>
    </source>
</evidence>
<gene>
    <name evidence="4" type="ORF">QF034_007502</name>
</gene>
<evidence type="ECO:0000259" key="2">
    <source>
        <dbReference type="Pfam" id="PF02771"/>
    </source>
</evidence>
<organism evidence="4 5">
    <name type="scientific">Streptomyces africanus</name>
    <dbReference type="NCBI Taxonomy" id="231024"/>
    <lineage>
        <taxon>Bacteria</taxon>
        <taxon>Bacillati</taxon>
        <taxon>Actinomycetota</taxon>
        <taxon>Actinomycetes</taxon>
        <taxon>Kitasatosporales</taxon>
        <taxon>Streptomycetaceae</taxon>
        <taxon>Streptomyces</taxon>
    </lineage>
</organism>
<dbReference type="InterPro" id="IPR036250">
    <property type="entry name" value="AcylCo_DH-like_C"/>
</dbReference>
<dbReference type="PANTHER" id="PTHR43884:SF12">
    <property type="entry name" value="ISOVALERYL-COA DEHYDROGENASE, MITOCHONDRIAL-RELATED"/>
    <property type="match status" value="1"/>
</dbReference>
<dbReference type="InterPro" id="IPR037069">
    <property type="entry name" value="AcylCoA_DH/ox_N_sf"/>
</dbReference>
<evidence type="ECO:0000259" key="3">
    <source>
        <dbReference type="Pfam" id="PF08028"/>
    </source>
</evidence>
<dbReference type="InterPro" id="IPR013107">
    <property type="entry name" value="Acyl-CoA_DH_C"/>
</dbReference>
<dbReference type="RefSeq" id="WP_307179133.1">
    <property type="nucleotide sequence ID" value="NZ_JAUSYP010000001.1"/>
</dbReference>
<dbReference type="InterPro" id="IPR013786">
    <property type="entry name" value="AcylCoA_DH/ox_N"/>
</dbReference>